<feature type="region of interest" description="Disordered" evidence="2">
    <location>
        <begin position="286"/>
        <end position="305"/>
    </location>
</feature>
<dbReference type="EMBL" id="JASCZI010241704">
    <property type="protein sequence ID" value="MED6205355.1"/>
    <property type="molecule type" value="Genomic_DNA"/>
</dbReference>
<evidence type="ECO:0008006" key="5">
    <source>
        <dbReference type="Google" id="ProtNLM"/>
    </source>
</evidence>
<feature type="coiled-coil region" evidence="1">
    <location>
        <begin position="395"/>
        <end position="479"/>
    </location>
</feature>
<sequence>METDENGKPKVPIGDIDTYALVMGEVRDFESLFSDSESVTELGDPMVWVRKGFGIKMEFLPCSLEERMFHKCDGWEYFYVYTTLFLDLGVRFLFTQFQCGVLSQLKCDPTQVHPNAWGFMRAFEVLMEYLEQEPELEVFFSYFQAKGVRKGGLVALTSCQRRVLFSLYKQSYKDFKSMYVKVRSLEEEFPFYLDECLLERFLLYWYSEPVQILGMKDVNEQNALVIKPLVVGKLLKWEKERESVFDYIETTTGGLKNYFKAKSEREFSASNAVKVEKGVVVNQPSKKKKGYSMKRRRAEEGGSGKGKAIDLTVTLGKTISLEEVKGITEKQKVMHGYVAKEDLTSVWSEHFPISVVAEEHFQSKMGLELIDSVDGVTRAQFLQVYAARLLCLGRYEELKAREETEQKKGKSLEVQRALEAERRLQVVTEQLDGKEKEMVEMKADVESLKGKLQKLEKDKTQLEARVAELCVERKELEQSREDHGYDMMAARFERAQKQAQFFYPSIKFDQLNPIKVVHKGALVDDDEVDLEDGDDHNPE</sequence>
<keyword evidence="1" id="KW-0175">Coiled coil</keyword>
<reference evidence="3 4" key="1">
    <citation type="journal article" date="2023" name="Plants (Basel)">
        <title>Bridging the Gap: Combining Genomics and Transcriptomics Approaches to Understand Stylosanthes scabra, an Orphan Legume from the Brazilian Caatinga.</title>
        <authorList>
            <person name="Ferreira-Neto J.R.C."/>
            <person name="da Silva M.D."/>
            <person name="Binneck E."/>
            <person name="de Melo N.F."/>
            <person name="da Silva R.H."/>
            <person name="de Melo A.L.T.M."/>
            <person name="Pandolfi V."/>
            <person name="Bustamante F.O."/>
            <person name="Brasileiro-Vidal A.C."/>
            <person name="Benko-Iseppon A.M."/>
        </authorList>
    </citation>
    <scope>NUCLEOTIDE SEQUENCE [LARGE SCALE GENOMIC DNA]</scope>
    <source>
        <tissue evidence="3">Leaves</tissue>
    </source>
</reference>
<organism evidence="3 4">
    <name type="scientific">Stylosanthes scabra</name>
    <dbReference type="NCBI Taxonomy" id="79078"/>
    <lineage>
        <taxon>Eukaryota</taxon>
        <taxon>Viridiplantae</taxon>
        <taxon>Streptophyta</taxon>
        <taxon>Embryophyta</taxon>
        <taxon>Tracheophyta</taxon>
        <taxon>Spermatophyta</taxon>
        <taxon>Magnoliopsida</taxon>
        <taxon>eudicotyledons</taxon>
        <taxon>Gunneridae</taxon>
        <taxon>Pentapetalae</taxon>
        <taxon>rosids</taxon>
        <taxon>fabids</taxon>
        <taxon>Fabales</taxon>
        <taxon>Fabaceae</taxon>
        <taxon>Papilionoideae</taxon>
        <taxon>50 kb inversion clade</taxon>
        <taxon>dalbergioids sensu lato</taxon>
        <taxon>Dalbergieae</taxon>
        <taxon>Pterocarpus clade</taxon>
        <taxon>Stylosanthes</taxon>
    </lineage>
</organism>
<evidence type="ECO:0000256" key="1">
    <source>
        <dbReference type="SAM" id="Coils"/>
    </source>
</evidence>
<keyword evidence="4" id="KW-1185">Reference proteome</keyword>
<proteinExistence type="predicted"/>
<gene>
    <name evidence="3" type="ORF">PIB30_016942</name>
</gene>
<comment type="caution">
    <text evidence="3">The sequence shown here is derived from an EMBL/GenBank/DDBJ whole genome shotgun (WGS) entry which is preliminary data.</text>
</comment>
<evidence type="ECO:0000313" key="3">
    <source>
        <dbReference type="EMBL" id="MED6205355.1"/>
    </source>
</evidence>
<feature type="compositionally biased region" description="Basic residues" evidence="2">
    <location>
        <begin position="286"/>
        <end position="296"/>
    </location>
</feature>
<name>A0ABU6Y7U8_9FABA</name>
<protein>
    <recommendedName>
        <fullName evidence="5">Transposase (Putative), gypsy type</fullName>
    </recommendedName>
</protein>
<accession>A0ABU6Y7U8</accession>
<evidence type="ECO:0000313" key="4">
    <source>
        <dbReference type="Proteomes" id="UP001341840"/>
    </source>
</evidence>
<dbReference type="Proteomes" id="UP001341840">
    <property type="component" value="Unassembled WGS sequence"/>
</dbReference>
<evidence type="ECO:0000256" key="2">
    <source>
        <dbReference type="SAM" id="MobiDB-lite"/>
    </source>
</evidence>